<reference evidence="2" key="1">
    <citation type="journal article" date="2020" name="Nature">
        <title>Giant virus diversity and host interactions through global metagenomics.</title>
        <authorList>
            <person name="Schulz F."/>
            <person name="Roux S."/>
            <person name="Paez-Espino D."/>
            <person name="Jungbluth S."/>
            <person name="Walsh D.A."/>
            <person name="Denef V.J."/>
            <person name="McMahon K.D."/>
            <person name="Konstantinidis K.T."/>
            <person name="Eloe-Fadrosh E.A."/>
            <person name="Kyrpides N.C."/>
            <person name="Woyke T."/>
        </authorList>
    </citation>
    <scope>NUCLEOTIDE SEQUENCE</scope>
    <source>
        <strain evidence="2">GVMAG-M-3300023174-134</strain>
    </source>
</reference>
<keyword evidence="1" id="KW-0812">Transmembrane</keyword>
<protein>
    <submittedName>
        <fullName evidence="2">Uncharacterized protein</fullName>
    </submittedName>
</protein>
<feature type="transmembrane region" description="Helical" evidence="1">
    <location>
        <begin position="66"/>
        <end position="87"/>
    </location>
</feature>
<evidence type="ECO:0000313" key="2">
    <source>
        <dbReference type="EMBL" id="QHT13959.1"/>
    </source>
</evidence>
<dbReference type="EMBL" id="MN739577">
    <property type="protein sequence ID" value="QHT13959.1"/>
    <property type="molecule type" value="Genomic_DNA"/>
</dbReference>
<sequence length="88" mass="10206">MSMIFQKFKILYELCAIYIIWIFLHYISAHLYVYLCNPLSIIGFITSPFLVPALHCQALRWIISNGAVNITAMWITLGTWIITKLVVK</sequence>
<accession>A0A6C0DDD3</accession>
<name>A0A6C0DDD3_9ZZZZ</name>
<feature type="transmembrane region" description="Helical" evidence="1">
    <location>
        <begin position="12"/>
        <end position="33"/>
    </location>
</feature>
<keyword evidence="1" id="KW-0472">Membrane</keyword>
<organism evidence="2">
    <name type="scientific">viral metagenome</name>
    <dbReference type="NCBI Taxonomy" id="1070528"/>
    <lineage>
        <taxon>unclassified sequences</taxon>
        <taxon>metagenomes</taxon>
        <taxon>organismal metagenomes</taxon>
    </lineage>
</organism>
<feature type="transmembrane region" description="Helical" evidence="1">
    <location>
        <begin position="39"/>
        <end position="59"/>
    </location>
</feature>
<proteinExistence type="predicted"/>
<evidence type="ECO:0000256" key="1">
    <source>
        <dbReference type="SAM" id="Phobius"/>
    </source>
</evidence>
<dbReference type="AlphaFoldDB" id="A0A6C0DDD3"/>
<keyword evidence="1" id="KW-1133">Transmembrane helix</keyword>